<keyword evidence="2" id="KW-0489">Methyltransferase</keyword>
<dbReference type="PANTHER" id="PTHR45036">
    <property type="entry name" value="METHYLTRANSFERASE LIKE 7B"/>
    <property type="match status" value="1"/>
</dbReference>
<name>A0A833R348_9POAL</name>
<organism evidence="2 3">
    <name type="scientific">Carex littledalei</name>
    <dbReference type="NCBI Taxonomy" id="544730"/>
    <lineage>
        <taxon>Eukaryota</taxon>
        <taxon>Viridiplantae</taxon>
        <taxon>Streptophyta</taxon>
        <taxon>Embryophyta</taxon>
        <taxon>Tracheophyta</taxon>
        <taxon>Spermatophyta</taxon>
        <taxon>Magnoliopsida</taxon>
        <taxon>Liliopsida</taxon>
        <taxon>Poales</taxon>
        <taxon>Cyperaceae</taxon>
        <taxon>Cyperoideae</taxon>
        <taxon>Cariceae</taxon>
        <taxon>Carex</taxon>
        <taxon>Carex subgen. Euthyceras</taxon>
    </lineage>
</organism>
<dbReference type="SUPFAM" id="SSF53335">
    <property type="entry name" value="S-adenosyl-L-methionine-dependent methyltransferases"/>
    <property type="match status" value="1"/>
</dbReference>
<feature type="domain" description="Methyltransferase type 11" evidence="1">
    <location>
        <begin position="138"/>
        <end position="237"/>
    </location>
</feature>
<proteinExistence type="predicted"/>
<dbReference type="EMBL" id="SWLB01000015">
    <property type="protein sequence ID" value="KAF3329181.1"/>
    <property type="molecule type" value="Genomic_DNA"/>
</dbReference>
<dbReference type="InterPro" id="IPR029063">
    <property type="entry name" value="SAM-dependent_MTases_sf"/>
</dbReference>
<dbReference type="Gene3D" id="3.40.50.150">
    <property type="entry name" value="Vaccinia Virus protein VP39"/>
    <property type="match status" value="1"/>
</dbReference>
<dbReference type="PANTHER" id="PTHR45036:SF1">
    <property type="entry name" value="METHYLTRANSFERASE LIKE 7A"/>
    <property type="match status" value="1"/>
</dbReference>
<evidence type="ECO:0000313" key="3">
    <source>
        <dbReference type="Proteomes" id="UP000623129"/>
    </source>
</evidence>
<protein>
    <submittedName>
        <fullName evidence="2">Methyltransferase-like protein 7A</fullName>
    </submittedName>
</protein>
<keyword evidence="2" id="KW-0808">Transferase</keyword>
<dbReference type="InterPro" id="IPR013216">
    <property type="entry name" value="Methyltransf_11"/>
</dbReference>
<dbReference type="CDD" id="cd02440">
    <property type="entry name" value="AdoMet_MTases"/>
    <property type="match status" value="1"/>
</dbReference>
<accession>A0A833R348</accession>
<dbReference type="Pfam" id="PF08241">
    <property type="entry name" value="Methyltransf_11"/>
    <property type="match status" value="1"/>
</dbReference>
<evidence type="ECO:0000313" key="2">
    <source>
        <dbReference type="EMBL" id="KAF3329181.1"/>
    </source>
</evidence>
<dbReference type="GO" id="GO:0032259">
    <property type="term" value="P:methylation"/>
    <property type="evidence" value="ECO:0007669"/>
    <property type="project" value="UniProtKB-KW"/>
</dbReference>
<evidence type="ECO:0000259" key="1">
    <source>
        <dbReference type="Pfam" id="PF08241"/>
    </source>
</evidence>
<reference evidence="2" key="1">
    <citation type="submission" date="2020-01" db="EMBL/GenBank/DDBJ databases">
        <title>Genome sequence of Kobresia littledalei, the first chromosome-level genome in the family Cyperaceae.</title>
        <authorList>
            <person name="Qu G."/>
        </authorList>
    </citation>
    <scope>NUCLEOTIDE SEQUENCE</scope>
    <source>
        <strain evidence="2">C.B.Clarke</strain>
        <tissue evidence="2">Leaf</tissue>
    </source>
</reference>
<dbReference type="GO" id="GO:0008757">
    <property type="term" value="F:S-adenosylmethionine-dependent methyltransferase activity"/>
    <property type="evidence" value="ECO:0007669"/>
    <property type="project" value="InterPro"/>
</dbReference>
<dbReference type="AlphaFoldDB" id="A0A833R348"/>
<sequence>MHGLSVRVSPPPAISPVSFSARRRIRNKSKCRAQIPTSTIEDSRNPACHPIGCCHCGRRGLLGASLSGLLPFQPLSVSAAPPRDPTASIEMVHPSRPDFYEELYAKAMSSGMKAYEREIAGYKGKLFSNLKGTKKKVLELGVGTGPNFKYYVGNSDLSIIGVDPNKQMEKYARSSAATAGLPDSNFNFLRGVGEALPVEDDSMDAVIGTLVLCSVKDVDATLREVQRVLKPGGQYIFIEHVAAEDGTFLRFMQGILDPLQQLVTDGCHLTRETGKQIARVGFSDISLNNAFLRSVSLFGPHVYGVACK</sequence>
<comment type="caution">
    <text evidence="2">The sequence shown here is derived from an EMBL/GenBank/DDBJ whole genome shotgun (WGS) entry which is preliminary data.</text>
</comment>
<keyword evidence="3" id="KW-1185">Reference proteome</keyword>
<dbReference type="Proteomes" id="UP000623129">
    <property type="component" value="Unassembled WGS sequence"/>
</dbReference>
<dbReference type="OrthoDB" id="416496at2759"/>
<dbReference type="InterPro" id="IPR052356">
    <property type="entry name" value="Thiol_S-MT"/>
</dbReference>
<gene>
    <name evidence="2" type="ORF">FCM35_KLT06259</name>
</gene>